<dbReference type="InterPro" id="IPR058087">
    <property type="entry name" value="XAC2610_dom"/>
</dbReference>
<dbReference type="eggNOG" id="ENOG50335WD">
    <property type="taxonomic scope" value="Bacteria"/>
</dbReference>
<name>Q477N9_CUPPJ</name>
<dbReference type="NCBIfam" id="NF047539">
    <property type="entry name" value="XAC2610_fam"/>
    <property type="match status" value="1"/>
</dbReference>
<organism evidence="1">
    <name type="scientific">Cupriavidus pinatubonensis (strain JMP 134 / LMG 1197)</name>
    <name type="common">Cupriavidus necator (strain JMP 134)</name>
    <dbReference type="NCBI Taxonomy" id="264198"/>
    <lineage>
        <taxon>Bacteria</taxon>
        <taxon>Pseudomonadati</taxon>
        <taxon>Pseudomonadota</taxon>
        <taxon>Betaproteobacteria</taxon>
        <taxon>Burkholderiales</taxon>
        <taxon>Burkholderiaceae</taxon>
        <taxon>Cupriavidus</taxon>
    </lineage>
</organism>
<gene>
    <name evidence="1" type="ordered locus">Reut_A0012</name>
</gene>
<reference evidence="1" key="1">
    <citation type="submission" date="2005-08" db="EMBL/GenBank/DDBJ databases">
        <title>Complete sequence of Chromosome1 of Ralstonia eutropha JMP134.</title>
        <authorList>
            <person name="Copeland A."/>
            <person name="Lucas S."/>
            <person name="Lapidus A."/>
            <person name="Barry K."/>
            <person name="Detter J.C."/>
            <person name="Glavina T."/>
            <person name="Hammon N."/>
            <person name="Israni S."/>
            <person name="Pitluck S."/>
            <person name="Goltsman E."/>
            <person name="Martinez M."/>
            <person name="Schmutz J."/>
            <person name="Larimer F."/>
            <person name="Land M."/>
            <person name="Lykidis A."/>
            <person name="Richardson P."/>
        </authorList>
    </citation>
    <scope>NUCLEOTIDE SEQUENCE</scope>
    <source>
        <strain evidence="1">JMP134</strain>
    </source>
</reference>
<dbReference type="OrthoDB" id="8431028at2"/>
<protein>
    <submittedName>
        <fullName evidence="1">Uncharacterized protein</fullName>
    </submittedName>
</protein>
<dbReference type="EMBL" id="CP000090">
    <property type="protein sequence ID" value="AAZ59394.1"/>
    <property type="molecule type" value="Genomic_DNA"/>
</dbReference>
<dbReference type="HOGENOM" id="CLU_1238527_0_0_4"/>
<sequence length="223" mass="24883">MAQAIDGSTNAVTGRQAYFLEVPSARSAAGLSVVSFTAVEKLGEPYCVKVALTHPTELARADYLRKDATFVPKSRFILKLDDLNEMKALVKYFLCLAIAMQCHCLMAQETVRFNSIPTVTAIIKIKSQAVDFKVVGFGKKSHGIVSLDTGADITVRIEVGDYNFDGELDFSIWYLDEGKGVYTIHRVFIFSKKNVTFMELFSDCGGEFINLKVDRKRRRLIST</sequence>
<dbReference type="KEGG" id="reu:Reut_A0012"/>
<evidence type="ECO:0000313" key="1">
    <source>
        <dbReference type="EMBL" id="AAZ59394.1"/>
    </source>
</evidence>
<accession>Q477N9</accession>
<dbReference type="AlphaFoldDB" id="Q477N9"/>
<proteinExistence type="predicted"/>